<comment type="caution">
    <text evidence="2">The sequence shown here is derived from an EMBL/GenBank/DDBJ whole genome shotgun (WGS) entry which is preliminary data.</text>
</comment>
<feature type="domain" description="Tsi6" evidence="1">
    <location>
        <begin position="6"/>
        <end position="94"/>
    </location>
</feature>
<sequence>MNEITIFGYVERALVIAQKRYAEVKNLNPHNPLLQMYDSIVQQLLFLRDLIEGKEKDKAKLWKMTFGMYAVKEFENSDELFFERLSDAWFIVDQIRRGLKVRLPHEVDANYRTKQQKLNKKYPDEF</sequence>
<dbReference type="PATRIC" id="fig|1619248.3.peg.5290"/>
<reference evidence="2 3" key="1">
    <citation type="submission" date="2015-03" db="EMBL/GenBank/DDBJ databases">
        <authorList>
            <person name="McCorrison J."/>
            <person name="Sanka R."/>
            <person name="Adams M."/>
            <person name="Brinkac L."/>
            <person name="Nierman W."/>
            <person name="Sutton G."/>
            <person name="Nelson K."/>
            <person name="Kiedrowski L."/>
            <person name="Guerrero D."/>
            <person name="Bonomo R."/>
        </authorList>
    </citation>
    <scope>NUCLEOTIDE SEQUENCE [LARGE SCALE GENOMIC DNA]</scope>
    <source>
        <strain evidence="2 3">35699</strain>
    </source>
</reference>
<organism evidence="2 3">
    <name type="scientific">Enterobacter sichuanensis</name>
    <dbReference type="NCBI Taxonomy" id="2071710"/>
    <lineage>
        <taxon>Bacteria</taxon>
        <taxon>Pseudomonadati</taxon>
        <taxon>Pseudomonadota</taxon>
        <taxon>Gammaproteobacteria</taxon>
        <taxon>Enterobacterales</taxon>
        <taxon>Enterobacteriaceae</taxon>
        <taxon>Enterobacter</taxon>
        <taxon>Enterobacter cloacae complex</taxon>
    </lineage>
</organism>
<gene>
    <name evidence="2" type="ORF">SS37_24855</name>
</gene>
<dbReference type="Proteomes" id="UP000033352">
    <property type="component" value="Unassembled WGS sequence"/>
</dbReference>
<dbReference type="InterPro" id="IPR040818">
    <property type="entry name" value="Tsi6"/>
</dbReference>
<dbReference type="AlphaFoldDB" id="A0A0F0ZWH8"/>
<dbReference type="OrthoDB" id="6922075at2"/>
<evidence type="ECO:0000313" key="3">
    <source>
        <dbReference type="Proteomes" id="UP000033352"/>
    </source>
</evidence>
<accession>A0A0F0ZWH8</accession>
<dbReference type="Pfam" id="PF18660">
    <property type="entry name" value="Tsi6"/>
    <property type="match status" value="1"/>
</dbReference>
<protein>
    <recommendedName>
        <fullName evidence="1">Tsi6 domain-containing protein</fullName>
    </recommendedName>
</protein>
<proteinExistence type="predicted"/>
<evidence type="ECO:0000259" key="1">
    <source>
        <dbReference type="Pfam" id="PF18660"/>
    </source>
</evidence>
<name>A0A0F0ZWH8_9ENTR</name>
<dbReference type="EMBL" id="JZYX01000096">
    <property type="protein sequence ID" value="KJN13868.1"/>
    <property type="molecule type" value="Genomic_DNA"/>
</dbReference>
<dbReference type="RefSeq" id="WP_045286930.1">
    <property type="nucleotide sequence ID" value="NZ_JZYX01000096.1"/>
</dbReference>
<evidence type="ECO:0000313" key="2">
    <source>
        <dbReference type="EMBL" id="KJN13868.1"/>
    </source>
</evidence>